<dbReference type="AlphaFoldDB" id="A0AAE3H517"/>
<evidence type="ECO:0000256" key="1">
    <source>
        <dbReference type="SAM" id="Phobius"/>
    </source>
</evidence>
<keyword evidence="1" id="KW-0472">Membrane</keyword>
<name>A0AAE3H517_9BACT</name>
<organism evidence="2 3">
    <name type="scientific">Lacihabitans soyangensis</name>
    <dbReference type="NCBI Taxonomy" id="869394"/>
    <lineage>
        <taxon>Bacteria</taxon>
        <taxon>Pseudomonadati</taxon>
        <taxon>Bacteroidota</taxon>
        <taxon>Cytophagia</taxon>
        <taxon>Cytophagales</taxon>
        <taxon>Leadbetterellaceae</taxon>
        <taxon>Lacihabitans</taxon>
    </lineage>
</organism>
<keyword evidence="1" id="KW-1133">Transmembrane helix</keyword>
<keyword evidence="1" id="KW-0812">Transmembrane</keyword>
<feature type="transmembrane region" description="Helical" evidence="1">
    <location>
        <begin position="6"/>
        <end position="28"/>
    </location>
</feature>
<evidence type="ECO:0000313" key="2">
    <source>
        <dbReference type="EMBL" id="MCP9764131.1"/>
    </source>
</evidence>
<evidence type="ECO:0000313" key="3">
    <source>
        <dbReference type="Proteomes" id="UP001204144"/>
    </source>
</evidence>
<accession>A0AAE3H517</accession>
<protein>
    <submittedName>
        <fullName evidence="2">Uncharacterized protein</fullName>
    </submittedName>
</protein>
<dbReference type="EMBL" id="RJUF01000069">
    <property type="protein sequence ID" value="MCP9764131.1"/>
    <property type="molecule type" value="Genomic_DNA"/>
</dbReference>
<proteinExistence type="predicted"/>
<keyword evidence="3" id="KW-1185">Reference proteome</keyword>
<sequence length="94" mass="10741">MVNLVFHYFAINYSVQIYYFLVLFVPFLSEIRLFSIATNGYVLAMVGHLKNVSPTFAQMPNRITNVDFTTVCPTIANTMCVPSMDIEYESTNKL</sequence>
<dbReference type="Proteomes" id="UP001204144">
    <property type="component" value="Unassembled WGS sequence"/>
</dbReference>
<comment type="caution">
    <text evidence="2">The sequence shown here is derived from an EMBL/GenBank/DDBJ whole genome shotgun (WGS) entry which is preliminary data.</text>
</comment>
<reference evidence="2 3" key="1">
    <citation type="submission" date="2018-11" db="EMBL/GenBank/DDBJ databases">
        <title>Novel bacteria species description.</title>
        <authorList>
            <person name="Han J.-H."/>
        </authorList>
    </citation>
    <scope>NUCLEOTIDE SEQUENCE [LARGE SCALE GENOMIC DNA]</scope>
    <source>
        <strain evidence="2 3">KCTC23259</strain>
    </source>
</reference>
<gene>
    <name evidence="2" type="ORF">EGI31_14350</name>
</gene>